<feature type="transmembrane region" description="Helical" evidence="1">
    <location>
        <begin position="113"/>
        <end position="138"/>
    </location>
</feature>
<organism evidence="2 3">
    <name type="scientific">Halteria grandinella</name>
    <dbReference type="NCBI Taxonomy" id="5974"/>
    <lineage>
        <taxon>Eukaryota</taxon>
        <taxon>Sar</taxon>
        <taxon>Alveolata</taxon>
        <taxon>Ciliophora</taxon>
        <taxon>Intramacronucleata</taxon>
        <taxon>Spirotrichea</taxon>
        <taxon>Stichotrichia</taxon>
        <taxon>Sporadotrichida</taxon>
        <taxon>Halteriidae</taxon>
        <taxon>Halteria</taxon>
    </lineage>
</organism>
<reference evidence="2" key="1">
    <citation type="submission" date="2019-06" db="EMBL/GenBank/DDBJ databases">
        <authorList>
            <person name="Zheng W."/>
        </authorList>
    </citation>
    <scope>NUCLEOTIDE SEQUENCE</scope>
    <source>
        <strain evidence="2">QDHG01</strain>
    </source>
</reference>
<keyword evidence="1" id="KW-0472">Membrane</keyword>
<keyword evidence="1" id="KW-1133">Transmembrane helix</keyword>
<keyword evidence="3" id="KW-1185">Reference proteome</keyword>
<dbReference type="EMBL" id="RRYP01000732">
    <property type="protein sequence ID" value="TNV86937.1"/>
    <property type="molecule type" value="Genomic_DNA"/>
</dbReference>
<dbReference type="Proteomes" id="UP000785679">
    <property type="component" value="Unassembled WGS sequence"/>
</dbReference>
<comment type="caution">
    <text evidence="2">The sequence shown here is derived from an EMBL/GenBank/DDBJ whole genome shotgun (WGS) entry which is preliminary data.</text>
</comment>
<dbReference type="AlphaFoldDB" id="A0A8J8P4G7"/>
<gene>
    <name evidence="2" type="ORF">FGO68_gene7390</name>
</gene>
<evidence type="ECO:0000256" key="1">
    <source>
        <dbReference type="SAM" id="Phobius"/>
    </source>
</evidence>
<evidence type="ECO:0000313" key="2">
    <source>
        <dbReference type="EMBL" id="TNV86937.1"/>
    </source>
</evidence>
<evidence type="ECO:0000313" key="3">
    <source>
        <dbReference type="Proteomes" id="UP000785679"/>
    </source>
</evidence>
<keyword evidence="1" id="KW-0812">Transmembrane</keyword>
<sequence>MMSRLSDAKFDLQSVLKLGRRSYKCLNYTYYHVSLLRCFYHCTLYESRSCIPHSRLCCAYNSMRGYLYRKLHTHRYRHITFESSFELLYQGQFSIQGWVQNFEKGLKVLLNQFLLFSCLNISVTFGILQYLKGIFYAIHPFLNPYARYIKYPTF</sequence>
<protein>
    <submittedName>
        <fullName evidence="2">Uncharacterized protein</fullName>
    </submittedName>
</protein>
<accession>A0A8J8P4G7</accession>
<name>A0A8J8P4G7_HALGN</name>
<proteinExistence type="predicted"/>